<accession>A0A543C0C6</accession>
<dbReference type="OrthoDB" id="3403180at2"/>
<evidence type="ECO:0000313" key="3">
    <source>
        <dbReference type="Proteomes" id="UP000316096"/>
    </source>
</evidence>
<organism evidence="2 3">
    <name type="scientific">Actinoallomurus bryophytorum</name>
    <dbReference type="NCBI Taxonomy" id="1490222"/>
    <lineage>
        <taxon>Bacteria</taxon>
        <taxon>Bacillati</taxon>
        <taxon>Actinomycetota</taxon>
        <taxon>Actinomycetes</taxon>
        <taxon>Streptosporangiales</taxon>
        <taxon>Thermomonosporaceae</taxon>
        <taxon>Actinoallomurus</taxon>
    </lineage>
</organism>
<evidence type="ECO:0000256" key="1">
    <source>
        <dbReference type="SAM" id="SignalP"/>
    </source>
</evidence>
<dbReference type="SUPFAM" id="SSF51126">
    <property type="entry name" value="Pectin lyase-like"/>
    <property type="match status" value="1"/>
</dbReference>
<name>A0A543C0C6_9ACTN</name>
<proteinExistence type="predicted"/>
<comment type="caution">
    <text evidence="2">The sequence shown here is derived from an EMBL/GenBank/DDBJ whole genome shotgun (WGS) entry which is preliminary data.</text>
</comment>
<keyword evidence="3" id="KW-1185">Reference proteome</keyword>
<sequence length="303" mass="29445">MGSITRTAGGIGAAVLAGAALTMAQAPAQAAAKKQVVTVPCSSAALAAAITAANATPATLRLAANCTYDITTAATAADALPIITGNVRLIGGPSTTIRRNVAAGAVRLLEVATTGTLRIDGIFLLNGTSATSGGAIMNAGSLTLNQVTLSGNTAATNGGGVDIAVGGRALIFRTIVSANTALAGSGGGVNNNGTLRFEQSRASANSAVSAGTGGGGINTALAATSSVIQSTLDHNTTTGSGGGIRNLGTTLVDHTLIELNAATLSGGGIFNLPPGTVTIFTSIIRNNTPTNCFPLNSIAGCTN</sequence>
<gene>
    <name evidence="2" type="ORF">FB559_7836</name>
</gene>
<dbReference type="RefSeq" id="WP_141962546.1">
    <property type="nucleotide sequence ID" value="NZ_VFOZ01000002.1"/>
</dbReference>
<evidence type="ECO:0008006" key="4">
    <source>
        <dbReference type="Google" id="ProtNLM"/>
    </source>
</evidence>
<reference evidence="2 3" key="1">
    <citation type="submission" date="2019-06" db="EMBL/GenBank/DDBJ databases">
        <title>Sequencing the genomes of 1000 actinobacteria strains.</title>
        <authorList>
            <person name="Klenk H.-P."/>
        </authorList>
    </citation>
    <scope>NUCLEOTIDE SEQUENCE [LARGE SCALE GENOMIC DNA]</scope>
    <source>
        <strain evidence="2 3">DSM 102200</strain>
    </source>
</reference>
<feature type="chain" id="PRO_5021813652" description="Outer membrane repeat protein" evidence="1">
    <location>
        <begin position="31"/>
        <end position="303"/>
    </location>
</feature>
<keyword evidence="1" id="KW-0732">Signal</keyword>
<dbReference type="InterPro" id="IPR011050">
    <property type="entry name" value="Pectin_lyase_fold/virulence"/>
</dbReference>
<dbReference type="Proteomes" id="UP000316096">
    <property type="component" value="Unassembled WGS sequence"/>
</dbReference>
<feature type="signal peptide" evidence="1">
    <location>
        <begin position="1"/>
        <end position="30"/>
    </location>
</feature>
<dbReference type="EMBL" id="VFOZ01000002">
    <property type="protein sequence ID" value="TQL90530.1"/>
    <property type="molecule type" value="Genomic_DNA"/>
</dbReference>
<dbReference type="AlphaFoldDB" id="A0A543C0C6"/>
<protein>
    <recommendedName>
        <fullName evidence="4">Outer membrane repeat protein</fullName>
    </recommendedName>
</protein>
<evidence type="ECO:0000313" key="2">
    <source>
        <dbReference type="EMBL" id="TQL90530.1"/>
    </source>
</evidence>